<proteinExistence type="predicted"/>
<accession>A0A6J7WX77</accession>
<name>A0A6J7WX77_9CAUD</name>
<dbReference type="EMBL" id="LR798313">
    <property type="protein sequence ID" value="CAB5222679.1"/>
    <property type="molecule type" value="Genomic_DNA"/>
</dbReference>
<sequence length="140" mass="13940">MALASVGGGYQNTDGNQSEQTIGTQAAPQTATATATLTVAQVTGGLLVGNPSTTAASYTLPTATLIDATMTNMKVNSTFSLRIINLGTSTGLITVVVGTGITAVGNLVVAITGSAAGVSGAAEFMFRKTDTAAYSVYRVA</sequence>
<protein>
    <submittedName>
        <fullName evidence="2">Uncharacterized protein</fullName>
    </submittedName>
</protein>
<feature type="compositionally biased region" description="Gly residues" evidence="1">
    <location>
        <begin position="1"/>
        <end position="10"/>
    </location>
</feature>
<evidence type="ECO:0000256" key="1">
    <source>
        <dbReference type="SAM" id="MobiDB-lite"/>
    </source>
</evidence>
<organism evidence="2">
    <name type="scientific">uncultured Caudovirales phage</name>
    <dbReference type="NCBI Taxonomy" id="2100421"/>
    <lineage>
        <taxon>Viruses</taxon>
        <taxon>Duplodnaviria</taxon>
        <taxon>Heunggongvirae</taxon>
        <taxon>Uroviricota</taxon>
        <taxon>Caudoviricetes</taxon>
        <taxon>Peduoviridae</taxon>
        <taxon>Maltschvirus</taxon>
        <taxon>Maltschvirus maltsch</taxon>
    </lineage>
</organism>
<feature type="region of interest" description="Disordered" evidence="1">
    <location>
        <begin position="1"/>
        <end position="27"/>
    </location>
</feature>
<evidence type="ECO:0000313" key="2">
    <source>
        <dbReference type="EMBL" id="CAB5222679.1"/>
    </source>
</evidence>
<reference evidence="2" key="1">
    <citation type="submission" date="2020-05" db="EMBL/GenBank/DDBJ databases">
        <authorList>
            <person name="Chiriac C."/>
            <person name="Salcher M."/>
            <person name="Ghai R."/>
            <person name="Kavagutti S V."/>
        </authorList>
    </citation>
    <scope>NUCLEOTIDE SEQUENCE</scope>
</reference>
<gene>
    <name evidence="2" type="ORF">UFOVP374_25</name>
</gene>